<keyword evidence="6" id="KW-1185">Reference proteome</keyword>
<evidence type="ECO:0000256" key="3">
    <source>
        <dbReference type="ARBA" id="ARBA00023163"/>
    </source>
</evidence>
<keyword evidence="3" id="KW-0804">Transcription</keyword>
<gene>
    <name evidence="5" type="ORF">AIOL_001345</name>
</gene>
<dbReference type="PATRIC" id="fig|1675527.3.peg.1429"/>
<dbReference type="GO" id="GO:0000976">
    <property type="term" value="F:transcription cis-regulatory region binding"/>
    <property type="evidence" value="ECO:0007669"/>
    <property type="project" value="TreeGrafter"/>
</dbReference>
<dbReference type="PANTHER" id="PTHR47894:SF1">
    <property type="entry name" value="HTH-TYPE TRANSCRIPTIONAL REGULATOR VQSM"/>
    <property type="match status" value="1"/>
</dbReference>
<evidence type="ECO:0000313" key="5">
    <source>
        <dbReference type="EMBL" id="KMW56393.1"/>
    </source>
</evidence>
<dbReference type="EMBL" id="LFTY01000002">
    <property type="protein sequence ID" value="KMW56393.1"/>
    <property type="molecule type" value="Genomic_DNA"/>
</dbReference>
<comment type="caution">
    <text evidence="5">The sequence shown here is derived from an EMBL/GenBank/DDBJ whole genome shotgun (WGS) entry which is preliminary data.</text>
</comment>
<keyword evidence="2" id="KW-0238">DNA-binding</keyword>
<dbReference type="PANTHER" id="PTHR47894">
    <property type="entry name" value="HTH-TYPE TRANSCRIPTIONAL REGULATOR GADX"/>
    <property type="match status" value="1"/>
</dbReference>
<name>A0A0J9GSC6_9RHOB</name>
<proteinExistence type="predicted"/>
<dbReference type="PROSITE" id="PS01124">
    <property type="entry name" value="HTH_ARAC_FAMILY_2"/>
    <property type="match status" value="1"/>
</dbReference>
<dbReference type="InterPro" id="IPR009057">
    <property type="entry name" value="Homeodomain-like_sf"/>
</dbReference>
<dbReference type="Proteomes" id="UP000037178">
    <property type="component" value="Unassembled WGS sequence"/>
</dbReference>
<evidence type="ECO:0000259" key="4">
    <source>
        <dbReference type="PROSITE" id="PS01124"/>
    </source>
</evidence>
<dbReference type="SMART" id="SM00342">
    <property type="entry name" value="HTH_ARAC"/>
    <property type="match status" value="1"/>
</dbReference>
<evidence type="ECO:0000256" key="2">
    <source>
        <dbReference type="ARBA" id="ARBA00023125"/>
    </source>
</evidence>
<dbReference type="GO" id="GO:0005829">
    <property type="term" value="C:cytosol"/>
    <property type="evidence" value="ECO:0007669"/>
    <property type="project" value="TreeGrafter"/>
</dbReference>
<dbReference type="InterPro" id="IPR018060">
    <property type="entry name" value="HTH_AraC"/>
</dbReference>
<dbReference type="Gene3D" id="1.10.10.60">
    <property type="entry name" value="Homeodomain-like"/>
    <property type="match status" value="1"/>
</dbReference>
<dbReference type="Pfam" id="PF12833">
    <property type="entry name" value="HTH_18"/>
    <property type="match status" value="1"/>
</dbReference>
<feature type="domain" description="HTH araC/xylS-type" evidence="4">
    <location>
        <begin position="216"/>
        <end position="314"/>
    </location>
</feature>
<accession>A0A0J9GSC6</accession>
<dbReference type="STRING" id="1675527.AIOL_001345"/>
<dbReference type="SUPFAM" id="SSF46689">
    <property type="entry name" value="Homeodomain-like"/>
    <property type="match status" value="1"/>
</dbReference>
<reference evidence="5 6" key="1">
    <citation type="submission" date="2015-06" db="EMBL/GenBank/DDBJ databases">
        <title>Draft genome sequence of an Alphaproteobacteria species associated to the Mediterranean sponge Oscarella lobularis.</title>
        <authorList>
            <person name="Jourda C."/>
            <person name="Santini S."/>
            <person name="Claverie J.-M."/>
        </authorList>
    </citation>
    <scope>NUCLEOTIDE SEQUENCE [LARGE SCALE GENOMIC DNA]</scope>
    <source>
        <strain evidence="5">IGS</strain>
    </source>
</reference>
<organism evidence="5 6">
    <name type="scientific">Candidatus Rhodobacter oscarellae</name>
    <dbReference type="NCBI Taxonomy" id="1675527"/>
    <lineage>
        <taxon>Bacteria</taxon>
        <taxon>Pseudomonadati</taxon>
        <taxon>Pseudomonadota</taxon>
        <taxon>Alphaproteobacteria</taxon>
        <taxon>Rhodobacterales</taxon>
        <taxon>Rhodobacter group</taxon>
        <taxon>Rhodobacter</taxon>
    </lineage>
</organism>
<evidence type="ECO:0000313" key="6">
    <source>
        <dbReference type="Proteomes" id="UP000037178"/>
    </source>
</evidence>
<evidence type="ECO:0000256" key="1">
    <source>
        <dbReference type="ARBA" id="ARBA00023015"/>
    </source>
</evidence>
<dbReference type="GO" id="GO:0003700">
    <property type="term" value="F:DNA-binding transcription factor activity"/>
    <property type="evidence" value="ECO:0007669"/>
    <property type="project" value="InterPro"/>
</dbReference>
<keyword evidence="1" id="KW-0805">Transcription regulation</keyword>
<dbReference type="AlphaFoldDB" id="A0A0J9GSC6"/>
<protein>
    <submittedName>
        <fullName evidence="5">Transcriptional regulator, AraC family</fullName>
    </submittedName>
</protein>
<sequence length="324" mass="36006">MQMDDADRPLGSVTLLDISKATSGSEVTQHALTSYDRLLDRFLKAFPDPKALVQLSSNYDPRCTGSFGYLLRSQPDGQALLRKLGQYGFLSTSFERFMIDSSGEDVVIQLIRNVDMRNDAADIALKSVHLYRSLSAFFGPEKIRHFTLGSGMGQYCDTLGEFMQGNVSFDGICPTVYLDKSVLEAPLPDHDDILAQSIETLAQRLGQKDREASITQQVTHLLRPDAMGVNATLSAVARELAMSGRTLQRRLSDENASFNGIVDQARKEQALSLLLCSPLSIVEIAEDLGFVELSSFYRAFRLWFDNTPARFRSENRLATRMAGI</sequence>